<evidence type="ECO:0000313" key="6">
    <source>
        <dbReference type="EMBL" id="RHC07554.1"/>
    </source>
</evidence>
<evidence type="ECO:0000313" key="7">
    <source>
        <dbReference type="EMBL" id="RHE13922.1"/>
    </source>
</evidence>
<evidence type="ECO:0008006" key="19">
    <source>
        <dbReference type="Google" id="ProtNLM"/>
    </source>
</evidence>
<reference evidence="11 12" key="1">
    <citation type="submission" date="2018-08" db="EMBL/GenBank/DDBJ databases">
        <title>A genome reference for cultivated species of the human gut microbiota.</title>
        <authorList>
            <person name="Zou Y."/>
            <person name="Xue W."/>
            <person name="Luo G."/>
        </authorList>
    </citation>
    <scope>NUCLEOTIDE SEQUENCE [LARGE SCALE GENOMIC DNA]</scope>
    <source>
        <strain evidence="5 12">AF14-23</strain>
        <strain evidence="4 17">AF25-21</strain>
        <strain evidence="3 13">AF29-2BH</strain>
        <strain evidence="10 18">AF37-6AC</strain>
        <strain evidence="9 15">AF39-4</strain>
        <strain evidence="8 14">AM22-9LB</strain>
        <strain evidence="7 16">AM29-25AC</strain>
        <strain evidence="6 11">AM37-4AC</strain>
        <strain evidence="2">OM06-11AA</strain>
    </source>
</reference>
<dbReference type="Pfam" id="PF09586">
    <property type="entry name" value="YfhO"/>
    <property type="match status" value="1"/>
</dbReference>
<dbReference type="AlphaFoldDB" id="A0A395ZZN0"/>
<evidence type="ECO:0000313" key="10">
    <source>
        <dbReference type="EMBL" id="RHL48878.1"/>
    </source>
</evidence>
<evidence type="ECO:0000313" key="4">
    <source>
        <dbReference type="EMBL" id="RGR49935.1"/>
    </source>
</evidence>
<dbReference type="Proteomes" id="UP000261222">
    <property type="component" value="Unassembled WGS sequence"/>
</dbReference>
<dbReference type="Proteomes" id="UP000285839">
    <property type="component" value="Unassembled WGS sequence"/>
</dbReference>
<evidence type="ECO:0000313" key="9">
    <source>
        <dbReference type="EMBL" id="RHK95107.1"/>
    </source>
</evidence>
<dbReference type="EMBL" id="QRUH01000003">
    <property type="protein sequence ID" value="RGR49935.1"/>
    <property type="molecule type" value="Genomic_DNA"/>
</dbReference>
<feature type="transmembrane region" description="Helical" evidence="1">
    <location>
        <begin position="79"/>
        <end position="97"/>
    </location>
</feature>
<dbReference type="Proteomes" id="UP000283585">
    <property type="component" value="Unassembled WGS sequence"/>
</dbReference>
<evidence type="ECO:0000313" key="16">
    <source>
        <dbReference type="Proteomes" id="UP000284644"/>
    </source>
</evidence>
<dbReference type="Proteomes" id="UP000265828">
    <property type="component" value="Unassembled WGS sequence"/>
</dbReference>
<dbReference type="EMBL" id="QSHL01000004">
    <property type="protein sequence ID" value="RHC07554.1"/>
    <property type="molecule type" value="Genomic_DNA"/>
</dbReference>
<dbReference type="InterPro" id="IPR018580">
    <property type="entry name" value="Uncharacterised_YfhO"/>
</dbReference>
<evidence type="ECO:0000313" key="14">
    <source>
        <dbReference type="Proteomes" id="UP000284220"/>
    </source>
</evidence>
<evidence type="ECO:0000313" key="2">
    <source>
        <dbReference type="EMBL" id="RGN07849.1"/>
    </source>
</evidence>
<dbReference type="EMBL" id="QSJW01000003">
    <property type="protein sequence ID" value="RHE13922.1"/>
    <property type="molecule type" value="Genomic_DNA"/>
</dbReference>
<sequence length="793" mass="90878">MLDSSRKRAEVYIIPFFITAIMLFVIFYKVGIYPFGERSLLIWDLRWQYIQFFSWFKQVLTGGGNLFYSFNAGMGNNMIGLYAYYLASPLNLLILFFNDIQIFVLVLTILKLALAASASAFFMRNRFSSIDNIWIIVLATCYGMMSYSISQKCNLMWLDALIMLPLICLGIYRLIMQNKKTFLFISVLVMVVCNWYMAYMCCLFSVVYFFFELFCTDEKKKYIVTIVKYGLTMLLAVMSSMVLFLPTAMNLLQGKGIESTTDYTPGFHIGIKTLIKGLLPGIRMQKAFGTESQGIMLFCGTFVLICAAAYFLSKRSLKEKILSALVLSFLVVSATFIPLENVWNGFRKANSYYCRFSFVISFFIIYLAAAYLEKSVKFFHKKWFRSIVCMWVCVELLFNGYSIVRSYAPIEGHAYSVYDEQQKERFAGFDISNSEFYRTEQASPAGEDRGANYLGVFNEGLQYGYHSFATYTSTINSALTELYHKCGYHDYYKFMQYNEPLLLTDSLWGIRYIISDHTIEGCEKDTDAGVINGKSVYVNPYALNLGYCVQGADIENIEAENPFEYQNKILSTLTGEDIECFKRVDAQKTVLEDGDEFQIKVPKEEHILYGYIDHVIKDAAQTVIYINGDPRTTYSRVTSYKTFQVDDPENSDIATVAIKGNLSNKDELEGVFYYLDMKEFSSAIDKLKTKMFQVEDYGEGKITGTYTAVEDNEKLMLTIPYDKGWKIKCNGETVTADPSRTFTVLQVKKGENKIEMTYVSPGFKEGFVISLLAILLFAIWQKAEKKVRRSEDV</sequence>
<evidence type="ECO:0000313" key="8">
    <source>
        <dbReference type="EMBL" id="RHG17216.1"/>
    </source>
</evidence>
<evidence type="ECO:0000313" key="18">
    <source>
        <dbReference type="Proteomes" id="UP000285897"/>
    </source>
</evidence>
<evidence type="ECO:0000313" key="12">
    <source>
        <dbReference type="Proteomes" id="UP000265828"/>
    </source>
</evidence>
<dbReference type="PANTHER" id="PTHR38454">
    <property type="entry name" value="INTEGRAL MEMBRANE PROTEIN-RELATED"/>
    <property type="match status" value="1"/>
</dbReference>
<organism evidence="5 12">
    <name type="scientific">Blautia obeum</name>
    <dbReference type="NCBI Taxonomy" id="40520"/>
    <lineage>
        <taxon>Bacteria</taxon>
        <taxon>Bacillati</taxon>
        <taxon>Bacillota</taxon>
        <taxon>Clostridia</taxon>
        <taxon>Lachnospirales</taxon>
        <taxon>Lachnospiraceae</taxon>
        <taxon>Blautia</taxon>
    </lineage>
</organism>
<evidence type="ECO:0000313" key="3">
    <source>
        <dbReference type="EMBL" id="RGQ07743.1"/>
    </source>
</evidence>
<dbReference type="Proteomes" id="UP000265808">
    <property type="component" value="Unassembled WGS sequence"/>
</dbReference>
<protein>
    <recommendedName>
        <fullName evidence="19">YfhO family protein</fullName>
    </recommendedName>
</protein>
<gene>
    <name evidence="10" type="ORF">DW021_05970</name>
    <name evidence="9" type="ORF">DW040_10230</name>
    <name evidence="8" type="ORF">DW272_09180</name>
    <name evidence="7" type="ORF">DW767_05170</name>
    <name evidence="6" type="ORF">DW859_07785</name>
    <name evidence="5" type="ORF">DWW07_06055</name>
    <name evidence="4" type="ORF">DWY46_05815</name>
    <name evidence="3" type="ORF">DWZ12_00635</name>
    <name evidence="2" type="ORF">DXB81_04985</name>
</gene>
<evidence type="ECO:0000313" key="5">
    <source>
        <dbReference type="EMBL" id="RGV65200.1"/>
    </source>
</evidence>
<feature type="transmembrane region" description="Helical" evidence="1">
    <location>
        <begin position="231"/>
        <end position="252"/>
    </location>
</feature>
<dbReference type="EMBL" id="QRHZ01000004">
    <property type="protein sequence ID" value="RHG17216.1"/>
    <property type="molecule type" value="Genomic_DNA"/>
</dbReference>
<proteinExistence type="predicted"/>
<evidence type="ECO:0000256" key="1">
    <source>
        <dbReference type="SAM" id="Phobius"/>
    </source>
</evidence>
<dbReference type="Proteomes" id="UP000285897">
    <property type="component" value="Unassembled WGS sequence"/>
</dbReference>
<feature type="transmembrane region" description="Helical" evidence="1">
    <location>
        <begin position="321"/>
        <end position="339"/>
    </location>
</feature>
<feature type="transmembrane region" description="Helical" evidence="1">
    <location>
        <begin position="351"/>
        <end position="372"/>
    </location>
</feature>
<feature type="transmembrane region" description="Helical" evidence="1">
    <location>
        <begin position="155"/>
        <end position="175"/>
    </location>
</feature>
<dbReference type="PANTHER" id="PTHR38454:SF1">
    <property type="entry name" value="INTEGRAL MEMBRANE PROTEIN"/>
    <property type="match status" value="1"/>
</dbReference>
<dbReference type="Proteomes" id="UP000284267">
    <property type="component" value="Unassembled WGS sequence"/>
</dbReference>
<keyword evidence="1" id="KW-0812">Transmembrane</keyword>
<dbReference type="EMBL" id="QSUB01000001">
    <property type="protein sequence ID" value="RGN07849.1"/>
    <property type="molecule type" value="Genomic_DNA"/>
</dbReference>
<dbReference type="EMBL" id="QROE01000004">
    <property type="protein sequence ID" value="RHK95107.1"/>
    <property type="molecule type" value="Genomic_DNA"/>
</dbReference>
<feature type="transmembrane region" description="Helical" evidence="1">
    <location>
        <begin position="47"/>
        <end position="67"/>
    </location>
</feature>
<dbReference type="EMBL" id="QROS01000003">
    <property type="protein sequence ID" value="RHL48878.1"/>
    <property type="molecule type" value="Genomic_DNA"/>
</dbReference>
<comment type="caution">
    <text evidence="5">The sequence shown here is derived from an EMBL/GenBank/DDBJ whole genome shotgun (WGS) entry which is preliminary data.</text>
</comment>
<evidence type="ECO:0000313" key="13">
    <source>
        <dbReference type="Proteomes" id="UP000283585"/>
    </source>
</evidence>
<feature type="transmembrane region" description="Helical" evidence="1">
    <location>
        <begin position="103"/>
        <end position="123"/>
    </location>
</feature>
<dbReference type="EMBL" id="QRZI01000003">
    <property type="protein sequence ID" value="RGV65200.1"/>
    <property type="molecule type" value="Genomic_DNA"/>
</dbReference>
<keyword evidence="1" id="KW-0472">Membrane</keyword>
<feature type="transmembrane region" description="Helical" evidence="1">
    <location>
        <begin position="12"/>
        <end position="35"/>
    </location>
</feature>
<keyword evidence="1" id="KW-1133">Transmembrane helix</keyword>
<name>A0A395ZZN0_9FIRM</name>
<evidence type="ECO:0000313" key="17">
    <source>
        <dbReference type="Proteomes" id="UP000285839"/>
    </source>
</evidence>
<accession>A0A395ZZN0</accession>
<dbReference type="Proteomes" id="UP000284644">
    <property type="component" value="Unassembled WGS sequence"/>
</dbReference>
<dbReference type="Proteomes" id="UP000284220">
    <property type="component" value="Unassembled WGS sequence"/>
</dbReference>
<dbReference type="RefSeq" id="WP_117627775.1">
    <property type="nucleotide sequence ID" value="NZ_CABJDZ010000004.1"/>
</dbReference>
<feature type="transmembrane region" description="Helical" evidence="1">
    <location>
        <begin position="182"/>
        <end position="211"/>
    </location>
</feature>
<feature type="transmembrane region" description="Helical" evidence="1">
    <location>
        <begin position="294"/>
        <end position="312"/>
    </location>
</feature>
<feature type="transmembrane region" description="Helical" evidence="1">
    <location>
        <begin position="762"/>
        <end position="780"/>
    </location>
</feature>
<feature type="transmembrane region" description="Helical" evidence="1">
    <location>
        <begin position="130"/>
        <end position="149"/>
    </location>
</feature>
<evidence type="ECO:0000313" key="15">
    <source>
        <dbReference type="Proteomes" id="UP000284267"/>
    </source>
</evidence>
<evidence type="ECO:0000313" key="11">
    <source>
        <dbReference type="Proteomes" id="UP000265808"/>
    </source>
</evidence>
<dbReference type="EMBL" id="QRSS01000001">
    <property type="protein sequence ID" value="RGQ07743.1"/>
    <property type="molecule type" value="Genomic_DNA"/>
</dbReference>